<gene>
    <name evidence="3" type="primary">40</name>
    <name evidence="3" type="ORF">PBI_MAJA_40</name>
</gene>
<dbReference type="InterPro" id="IPR004437">
    <property type="entry name" value="ParB/RepB/Spo0J"/>
</dbReference>
<reference evidence="3 4" key="1">
    <citation type="submission" date="2018-12" db="EMBL/GenBank/DDBJ databases">
        <authorList>
            <person name="Rimple P.A."/>
            <person name="Stoner T.H."/>
            <person name="Garlena R.A."/>
            <person name="Russell D.A."/>
            <person name="Pope W.H."/>
            <person name="Jacobs-Sera D."/>
            <person name="Hatfull G.F."/>
        </authorList>
    </citation>
    <scope>NUCLEOTIDE SEQUENCE [LARGE SCALE GENOMIC DNA]</scope>
</reference>
<dbReference type="GO" id="GO:0003677">
    <property type="term" value="F:DNA binding"/>
    <property type="evidence" value="ECO:0007669"/>
    <property type="project" value="InterPro"/>
</dbReference>
<dbReference type="NCBIfam" id="TIGR00180">
    <property type="entry name" value="parB_part"/>
    <property type="match status" value="1"/>
</dbReference>
<dbReference type="Pfam" id="PF17762">
    <property type="entry name" value="HTH_ParB"/>
    <property type="match status" value="1"/>
</dbReference>
<dbReference type="InterPro" id="IPR036086">
    <property type="entry name" value="ParB/Sulfiredoxin_sf"/>
</dbReference>
<dbReference type="Proteomes" id="UP000287918">
    <property type="component" value="Segment"/>
</dbReference>
<accession>A0A3S9UND6</accession>
<dbReference type="RefSeq" id="YP_009818600.1">
    <property type="nucleotide sequence ID" value="NC_048140.1"/>
</dbReference>
<dbReference type="Pfam" id="PF02195">
    <property type="entry name" value="ParB_N"/>
    <property type="match status" value="1"/>
</dbReference>
<feature type="domain" description="ParB-like N-terminal" evidence="2">
    <location>
        <begin position="6"/>
        <end position="109"/>
    </location>
</feature>
<dbReference type="GO" id="GO:0045881">
    <property type="term" value="P:positive regulation of sporulation resulting in formation of a cellular spore"/>
    <property type="evidence" value="ECO:0007669"/>
    <property type="project" value="TreeGrafter"/>
</dbReference>
<dbReference type="Gene3D" id="1.10.10.2830">
    <property type="match status" value="1"/>
</dbReference>
<dbReference type="SUPFAM" id="SSF110849">
    <property type="entry name" value="ParB/Sulfiredoxin"/>
    <property type="match status" value="1"/>
</dbReference>
<dbReference type="InterPro" id="IPR003115">
    <property type="entry name" value="ParB_N"/>
</dbReference>
<dbReference type="PANTHER" id="PTHR33375">
    <property type="entry name" value="CHROMOSOME-PARTITIONING PROTEIN PARB-RELATED"/>
    <property type="match status" value="1"/>
</dbReference>
<dbReference type="GO" id="GO:0007059">
    <property type="term" value="P:chromosome segregation"/>
    <property type="evidence" value="ECO:0007669"/>
    <property type="project" value="UniProtKB-KW"/>
</dbReference>
<dbReference type="InterPro" id="IPR041468">
    <property type="entry name" value="HTH_ParB/Spo0J"/>
</dbReference>
<evidence type="ECO:0000259" key="2">
    <source>
        <dbReference type="SMART" id="SM00470"/>
    </source>
</evidence>
<evidence type="ECO:0000256" key="1">
    <source>
        <dbReference type="ARBA" id="ARBA00022829"/>
    </source>
</evidence>
<evidence type="ECO:0000313" key="3">
    <source>
        <dbReference type="EMBL" id="AZS11738.1"/>
    </source>
</evidence>
<keyword evidence="4" id="KW-1185">Reference proteome</keyword>
<name>A0A3S9UND6_9CAUD</name>
<sequence>MSTTFQELAIDQLAIHPKNVRKDLGIVTDLANSISAQGIMQPLVVAPALEAKAPGWETPSLDRKKFTIIAGHRRHAAAQLANLHVLPCVIREDLDTEPKQLEAMLVENTQRADLTLMEEARGYQALLEFPGYTVKSVAKATGRSQSLVRSRVALTKLSDDAKGKIEERTLSIEQALVLVDFTDDEAATQRLLRVADKPNDWAFALAKETKTKAWLENLPRLTAELQGAGVEIVERPEGQTWQWTDWRVAYHEMTVAEAVADGWSAICDETQPEVTWIKERPKNTIPAVPERTPEQIAEQVRQSELNRGLAVAAQVRTAFLKNAIQKPSEDRTRDMLVDYVLERCNLGDLAAWLDIDHEEVDEQEVVDAIGQLNVHQLITLMHIDQFEREMYMAELGGWRDGLHWQSTQTWRDKLASVHGYQWTEAEQAALNYHAERETKDDE</sequence>
<dbReference type="KEGG" id="vg:55009944"/>
<dbReference type="SUPFAM" id="SSF109709">
    <property type="entry name" value="KorB DNA-binding domain-like"/>
    <property type="match status" value="1"/>
</dbReference>
<proteinExistence type="predicted"/>
<protein>
    <submittedName>
        <fullName evidence="3">ParB-like nuclease domain protein</fullName>
    </submittedName>
</protein>
<dbReference type="EMBL" id="MK279899">
    <property type="protein sequence ID" value="AZS11738.1"/>
    <property type="molecule type" value="Genomic_DNA"/>
</dbReference>
<dbReference type="InterPro" id="IPR050336">
    <property type="entry name" value="Chromosome_partition/occlusion"/>
</dbReference>
<dbReference type="SMART" id="SM00470">
    <property type="entry name" value="ParB"/>
    <property type="match status" value="1"/>
</dbReference>
<dbReference type="PANTHER" id="PTHR33375:SF1">
    <property type="entry name" value="CHROMOSOME-PARTITIONING PROTEIN PARB-RELATED"/>
    <property type="match status" value="1"/>
</dbReference>
<dbReference type="Gene3D" id="3.90.1530.30">
    <property type="match status" value="1"/>
</dbReference>
<dbReference type="GeneID" id="55009944"/>
<organism evidence="3 4">
    <name type="scientific">Arthrobacter phage Maja</name>
    <dbReference type="NCBI Taxonomy" id="2499009"/>
    <lineage>
        <taxon>Viruses</taxon>
        <taxon>Duplodnaviria</taxon>
        <taxon>Heunggongvirae</taxon>
        <taxon>Uroviricota</taxon>
        <taxon>Caudoviricetes</taxon>
        <taxon>Majavirus</taxon>
        <taxon>Majavirus maja</taxon>
    </lineage>
</organism>
<keyword evidence="1" id="KW-0159">Chromosome partition</keyword>
<evidence type="ECO:0000313" key="4">
    <source>
        <dbReference type="Proteomes" id="UP000287918"/>
    </source>
</evidence>